<reference evidence="1 2" key="1">
    <citation type="submission" date="2023-02" db="EMBL/GenBank/DDBJ databases">
        <title>LHISI_Scaffold_Assembly.</title>
        <authorList>
            <person name="Stuart O.P."/>
            <person name="Cleave R."/>
            <person name="Magrath M.J.L."/>
            <person name="Mikheyev A.S."/>
        </authorList>
    </citation>
    <scope>NUCLEOTIDE SEQUENCE [LARGE SCALE GENOMIC DNA]</scope>
    <source>
        <strain evidence="1">Daus_M_001</strain>
        <tissue evidence="1">Leg muscle</tissue>
    </source>
</reference>
<organism evidence="1 2">
    <name type="scientific">Dryococelus australis</name>
    <dbReference type="NCBI Taxonomy" id="614101"/>
    <lineage>
        <taxon>Eukaryota</taxon>
        <taxon>Metazoa</taxon>
        <taxon>Ecdysozoa</taxon>
        <taxon>Arthropoda</taxon>
        <taxon>Hexapoda</taxon>
        <taxon>Insecta</taxon>
        <taxon>Pterygota</taxon>
        <taxon>Neoptera</taxon>
        <taxon>Polyneoptera</taxon>
        <taxon>Phasmatodea</taxon>
        <taxon>Verophasmatodea</taxon>
        <taxon>Anareolatae</taxon>
        <taxon>Phasmatidae</taxon>
        <taxon>Eurycanthinae</taxon>
        <taxon>Dryococelus</taxon>
    </lineage>
</organism>
<comment type="caution">
    <text evidence="1">The sequence shown here is derived from an EMBL/GenBank/DDBJ whole genome shotgun (WGS) entry which is preliminary data.</text>
</comment>
<evidence type="ECO:0000313" key="2">
    <source>
        <dbReference type="Proteomes" id="UP001159363"/>
    </source>
</evidence>
<protein>
    <submittedName>
        <fullName evidence="1">Uncharacterized protein</fullName>
    </submittedName>
</protein>
<proteinExistence type="predicted"/>
<dbReference type="Proteomes" id="UP001159363">
    <property type="component" value="Chromosome 3"/>
</dbReference>
<accession>A0ABQ9I005</accession>
<name>A0ABQ9I005_9NEOP</name>
<sequence length="87" mass="9878">MQFDHSFGGHKMLRPAVEIRCLLGRIVKCAQCGLEPMGDYWELCSSKALCRPCMSAKKAAVGDRKEVYALGHYKVHYLLEGYYDYGL</sequence>
<dbReference type="EMBL" id="JARBHB010000003">
    <property type="protein sequence ID" value="KAJ8889985.1"/>
    <property type="molecule type" value="Genomic_DNA"/>
</dbReference>
<gene>
    <name evidence="1" type="ORF">PR048_009490</name>
</gene>
<keyword evidence="2" id="KW-1185">Reference proteome</keyword>
<evidence type="ECO:0000313" key="1">
    <source>
        <dbReference type="EMBL" id="KAJ8889985.1"/>
    </source>
</evidence>